<protein>
    <recommendedName>
        <fullName evidence="1">Endonuclease/exonuclease/phosphatase domain-containing protein</fullName>
    </recommendedName>
</protein>
<organism evidence="2 3">
    <name type="scientific">Monilinia laxa</name>
    <name type="common">Brown rot fungus</name>
    <name type="synonym">Sclerotinia laxa</name>
    <dbReference type="NCBI Taxonomy" id="61186"/>
    <lineage>
        <taxon>Eukaryota</taxon>
        <taxon>Fungi</taxon>
        <taxon>Dikarya</taxon>
        <taxon>Ascomycota</taxon>
        <taxon>Pezizomycotina</taxon>
        <taxon>Leotiomycetes</taxon>
        <taxon>Helotiales</taxon>
        <taxon>Sclerotiniaceae</taxon>
        <taxon>Monilinia</taxon>
    </lineage>
</organism>
<dbReference type="Proteomes" id="UP000326757">
    <property type="component" value="Unassembled WGS sequence"/>
</dbReference>
<keyword evidence="3" id="KW-1185">Reference proteome</keyword>
<evidence type="ECO:0000259" key="1">
    <source>
        <dbReference type="Pfam" id="PF03372"/>
    </source>
</evidence>
<accession>A0A5N6K4X9</accession>
<name>A0A5N6K4X9_MONLA</name>
<reference evidence="2 3" key="1">
    <citation type="submission" date="2019-06" db="EMBL/GenBank/DDBJ databases">
        <title>Genome Sequence of the Brown Rot Fungal Pathogen Monilinia laxa.</title>
        <authorList>
            <person name="De Miccolis Angelini R.M."/>
            <person name="Landi L."/>
            <person name="Abate D."/>
            <person name="Pollastro S."/>
            <person name="Romanazzi G."/>
            <person name="Faretra F."/>
        </authorList>
    </citation>
    <scope>NUCLEOTIDE SEQUENCE [LARGE SCALE GENOMIC DNA]</scope>
    <source>
        <strain evidence="2 3">Mlax316</strain>
    </source>
</reference>
<feature type="domain" description="Endonuclease/exonuclease/phosphatase" evidence="1">
    <location>
        <begin position="20"/>
        <end position="174"/>
    </location>
</feature>
<dbReference type="AlphaFoldDB" id="A0A5N6K4X9"/>
<dbReference type="SUPFAM" id="SSF56219">
    <property type="entry name" value="DNase I-like"/>
    <property type="match status" value="1"/>
</dbReference>
<proteinExistence type="predicted"/>
<dbReference type="InterPro" id="IPR005135">
    <property type="entry name" value="Endo/exonuclease/phosphatase"/>
</dbReference>
<dbReference type="EMBL" id="VIGI01000008">
    <property type="protein sequence ID" value="KAB8297373.1"/>
    <property type="molecule type" value="Genomic_DNA"/>
</dbReference>
<evidence type="ECO:0000313" key="2">
    <source>
        <dbReference type="EMBL" id="KAB8297373.1"/>
    </source>
</evidence>
<comment type="caution">
    <text evidence="2">The sequence shown here is derived from an EMBL/GenBank/DDBJ whole genome shotgun (WGS) entry which is preliminary data.</text>
</comment>
<dbReference type="Pfam" id="PF03372">
    <property type="entry name" value="Exo_endo_phos"/>
    <property type="match status" value="1"/>
</dbReference>
<sequence length="217" mass="23673">MSRTTCANSAGGRALTIAWANVGRGHSNHITLLQVAGEAGMDIICVQEPRLYENSATQNHAAYDRFQPIDTWGATDGPERGPRVITYVRKGGNLKVRQMRQTGSRDLLWVNINGYSILNAYRAPLEPRTMEYILGLEIAPGTGTVVGGDFNAKYDLWEPGVPTAGQGDALAQWASDQGMEYIGTPGAQIIYKPQSIDNELLNLVSNNEHFFDTAGVF</sequence>
<evidence type="ECO:0000313" key="3">
    <source>
        <dbReference type="Proteomes" id="UP000326757"/>
    </source>
</evidence>
<dbReference type="Gene3D" id="3.60.10.10">
    <property type="entry name" value="Endonuclease/exonuclease/phosphatase"/>
    <property type="match status" value="1"/>
</dbReference>
<dbReference type="GO" id="GO:0003824">
    <property type="term" value="F:catalytic activity"/>
    <property type="evidence" value="ECO:0007669"/>
    <property type="project" value="InterPro"/>
</dbReference>
<dbReference type="OrthoDB" id="3561817at2759"/>
<dbReference type="InterPro" id="IPR036691">
    <property type="entry name" value="Endo/exonu/phosph_ase_sf"/>
</dbReference>
<gene>
    <name evidence="2" type="ORF">EYC80_002718</name>
</gene>